<feature type="transmembrane region" description="Helical" evidence="1">
    <location>
        <begin position="15"/>
        <end position="32"/>
    </location>
</feature>
<feature type="transmembrane region" description="Helical" evidence="1">
    <location>
        <begin position="161"/>
        <end position="178"/>
    </location>
</feature>
<keyword evidence="1" id="KW-1133">Transmembrane helix</keyword>
<proteinExistence type="predicted"/>
<gene>
    <name evidence="2" type="ORF">J2Z53_002488</name>
</gene>
<feature type="transmembrane region" description="Helical" evidence="1">
    <location>
        <begin position="130"/>
        <end position="149"/>
    </location>
</feature>
<dbReference type="Pfam" id="PF13346">
    <property type="entry name" value="ABC2_membrane_5"/>
    <property type="match status" value="1"/>
</dbReference>
<accession>A0ABS4F3N5</accession>
<keyword evidence="3" id="KW-1185">Reference proteome</keyword>
<dbReference type="EMBL" id="JAGGJZ010000014">
    <property type="protein sequence ID" value="MBP1890863.1"/>
    <property type="molecule type" value="Genomic_DNA"/>
</dbReference>
<comment type="caution">
    <text evidence="2">The sequence shown here is derived from an EMBL/GenBank/DDBJ whole genome shotgun (WGS) entry which is preliminary data.</text>
</comment>
<dbReference type="InterPro" id="IPR025699">
    <property type="entry name" value="ABC2_memb-like"/>
</dbReference>
<keyword evidence="1" id="KW-0812">Transmembrane</keyword>
<evidence type="ECO:0000313" key="3">
    <source>
        <dbReference type="Proteomes" id="UP000783390"/>
    </source>
</evidence>
<protein>
    <submittedName>
        <fullName evidence="2">ABC-2 type transport system permease protein</fullName>
    </submittedName>
</protein>
<evidence type="ECO:0000256" key="1">
    <source>
        <dbReference type="SAM" id="Phobius"/>
    </source>
</evidence>
<feature type="transmembrane region" description="Helical" evidence="1">
    <location>
        <begin position="198"/>
        <end position="218"/>
    </location>
</feature>
<keyword evidence="1" id="KW-0472">Membrane</keyword>
<feature type="transmembrane region" description="Helical" evidence="1">
    <location>
        <begin position="93"/>
        <end position="118"/>
    </location>
</feature>
<evidence type="ECO:0000313" key="2">
    <source>
        <dbReference type="EMBL" id="MBP1890863.1"/>
    </source>
</evidence>
<feature type="transmembrane region" description="Helical" evidence="1">
    <location>
        <begin position="52"/>
        <end position="72"/>
    </location>
</feature>
<sequence>MIKLVLNDIKIQRKIYIIYCIFTIILFGYFLTDFNNKNISNIELYEKFNIYYFIYMLLFLSCSINYIIAKSFGRKNNLNILIKSLPIKQEEIVISKSIIPIVIFIIYEIPNLIFQIIYSNYENINIVNEIRFTLVIFILFYITSLVNLYMNLLKPESRMTFYARIVPVLIIIVFMNVIDSISKYLEEFTFNLENLNVVLILISFITILGVLLLIKIVLRKYKAIEL</sequence>
<dbReference type="RefSeq" id="WP_209797777.1">
    <property type="nucleotide sequence ID" value="NZ_JAGGJZ010000014.1"/>
</dbReference>
<name>A0ABS4F3N5_9CLOT</name>
<organism evidence="2 3">
    <name type="scientific">Clostridium moniliforme</name>
    <dbReference type="NCBI Taxonomy" id="39489"/>
    <lineage>
        <taxon>Bacteria</taxon>
        <taxon>Bacillati</taxon>
        <taxon>Bacillota</taxon>
        <taxon>Clostridia</taxon>
        <taxon>Eubacteriales</taxon>
        <taxon>Clostridiaceae</taxon>
        <taxon>Clostridium</taxon>
    </lineage>
</organism>
<dbReference type="Proteomes" id="UP000783390">
    <property type="component" value="Unassembled WGS sequence"/>
</dbReference>
<reference evidence="2 3" key="1">
    <citation type="submission" date="2021-03" db="EMBL/GenBank/DDBJ databases">
        <title>Genomic Encyclopedia of Type Strains, Phase IV (KMG-IV): sequencing the most valuable type-strain genomes for metagenomic binning, comparative biology and taxonomic classification.</title>
        <authorList>
            <person name="Goeker M."/>
        </authorList>
    </citation>
    <scope>NUCLEOTIDE SEQUENCE [LARGE SCALE GENOMIC DNA]</scope>
    <source>
        <strain evidence="2 3">DSM 3984</strain>
    </source>
</reference>